<evidence type="ECO:0000256" key="3">
    <source>
        <dbReference type="ARBA" id="ARBA00022525"/>
    </source>
</evidence>
<dbReference type="Pfam" id="PF00321">
    <property type="entry name" value="Thionin"/>
    <property type="match status" value="1"/>
</dbReference>
<dbReference type="Gramene" id="TKW20908">
    <property type="protein sequence ID" value="TKW20908"/>
    <property type="gene ID" value="SEVIR_4G197501v2"/>
</dbReference>
<dbReference type="GO" id="GO:0005576">
    <property type="term" value="C:extracellular region"/>
    <property type="evidence" value="ECO:0007669"/>
    <property type="project" value="UniProtKB-SubCell"/>
</dbReference>
<evidence type="ECO:0000256" key="1">
    <source>
        <dbReference type="ARBA" id="ARBA00002847"/>
    </source>
</evidence>
<dbReference type="Gene3D" id="3.30.1350.10">
    <property type="entry name" value="Thionin-like"/>
    <property type="match status" value="1"/>
</dbReference>
<protein>
    <submittedName>
        <fullName evidence="8">Uncharacterized protein</fullName>
    </submittedName>
</protein>
<evidence type="ECO:0000313" key="9">
    <source>
        <dbReference type="Proteomes" id="UP000298652"/>
    </source>
</evidence>
<accession>A0A4U6UWE1</accession>
<evidence type="ECO:0000313" key="8">
    <source>
        <dbReference type="EMBL" id="TKW20908.1"/>
    </source>
</evidence>
<keyword evidence="9" id="KW-1185">Reference proteome</keyword>
<dbReference type="InterPro" id="IPR036391">
    <property type="entry name" value="Thionin-like_sf"/>
</dbReference>
<dbReference type="SUPFAM" id="SSF57429">
    <property type="entry name" value="Crambin-like"/>
    <property type="match status" value="1"/>
</dbReference>
<comment type="similarity">
    <text evidence="6">Belongs to the plant thionin (TC 1.C.44) family. 4 C-C subfamily.</text>
</comment>
<keyword evidence="7" id="KW-0732">Signal</keyword>
<gene>
    <name evidence="8" type="ORF">SEVIR_4G197501v2</name>
</gene>
<dbReference type="EMBL" id="CM016555">
    <property type="protein sequence ID" value="TKW20908.1"/>
    <property type="molecule type" value="Genomic_DNA"/>
</dbReference>
<evidence type="ECO:0000256" key="6">
    <source>
        <dbReference type="ARBA" id="ARBA00043965"/>
    </source>
</evidence>
<evidence type="ECO:0000256" key="4">
    <source>
        <dbReference type="ARBA" id="ARBA00022821"/>
    </source>
</evidence>
<feature type="chain" id="PRO_5021026015" evidence="7">
    <location>
        <begin position="22"/>
        <end position="75"/>
    </location>
</feature>
<evidence type="ECO:0000256" key="2">
    <source>
        <dbReference type="ARBA" id="ARBA00004613"/>
    </source>
</evidence>
<sequence length="75" mass="8043">MDGKCLKSLAIVAVMIFLVAAPPIQVEAAKQACCPNVAARACYAPCSPFVIKETCAIFCDCLIRDKGQCPPDHSW</sequence>
<keyword evidence="4" id="KW-0611">Plant defense</keyword>
<evidence type="ECO:0000256" key="7">
    <source>
        <dbReference type="SAM" id="SignalP"/>
    </source>
</evidence>
<feature type="signal peptide" evidence="7">
    <location>
        <begin position="1"/>
        <end position="21"/>
    </location>
</feature>
<proteinExistence type="inferred from homology"/>
<dbReference type="GO" id="GO:0006952">
    <property type="term" value="P:defense response"/>
    <property type="evidence" value="ECO:0007669"/>
    <property type="project" value="UniProtKB-KW"/>
</dbReference>
<evidence type="ECO:0000256" key="5">
    <source>
        <dbReference type="ARBA" id="ARBA00023157"/>
    </source>
</evidence>
<reference evidence="8" key="1">
    <citation type="submission" date="2019-03" db="EMBL/GenBank/DDBJ databases">
        <title>WGS assembly of Setaria viridis.</title>
        <authorList>
            <person name="Huang P."/>
            <person name="Jenkins J."/>
            <person name="Grimwood J."/>
            <person name="Barry K."/>
            <person name="Healey A."/>
            <person name="Mamidi S."/>
            <person name="Sreedasyam A."/>
            <person name="Shu S."/>
            <person name="Feldman M."/>
            <person name="Wu J."/>
            <person name="Yu Y."/>
            <person name="Chen C."/>
            <person name="Johnson J."/>
            <person name="Rokhsar D."/>
            <person name="Baxter I."/>
            <person name="Schmutz J."/>
            <person name="Brutnell T."/>
            <person name="Kellogg E."/>
        </authorList>
    </citation>
    <scope>NUCLEOTIDE SEQUENCE [LARGE SCALE GENOMIC DNA]</scope>
</reference>
<comment type="function">
    <text evidence="1">Thionins are small plant proteins which are toxic to animal cells. They seem to exert their toxic effect at the level of the cell membrane. Their precise function is not known.</text>
</comment>
<dbReference type="InterPro" id="IPR001010">
    <property type="entry name" value="Thionin"/>
</dbReference>
<organism evidence="8 9">
    <name type="scientific">Setaria viridis</name>
    <name type="common">Green bristlegrass</name>
    <name type="synonym">Setaria italica subsp. viridis</name>
    <dbReference type="NCBI Taxonomy" id="4556"/>
    <lineage>
        <taxon>Eukaryota</taxon>
        <taxon>Viridiplantae</taxon>
        <taxon>Streptophyta</taxon>
        <taxon>Embryophyta</taxon>
        <taxon>Tracheophyta</taxon>
        <taxon>Spermatophyta</taxon>
        <taxon>Magnoliopsida</taxon>
        <taxon>Liliopsida</taxon>
        <taxon>Poales</taxon>
        <taxon>Poaceae</taxon>
        <taxon>PACMAD clade</taxon>
        <taxon>Panicoideae</taxon>
        <taxon>Panicodae</taxon>
        <taxon>Paniceae</taxon>
        <taxon>Cenchrinae</taxon>
        <taxon>Setaria</taxon>
    </lineage>
</organism>
<dbReference type="PROSITE" id="PS00271">
    <property type="entry name" value="THIONIN"/>
    <property type="match status" value="1"/>
</dbReference>
<dbReference type="AlphaFoldDB" id="A0A4U6UWE1"/>
<keyword evidence="3" id="KW-0964">Secreted</keyword>
<keyword evidence="5" id="KW-1015">Disulfide bond</keyword>
<comment type="subcellular location">
    <subcellularLocation>
        <location evidence="2">Secreted</location>
    </subcellularLocation>
</comment>
<name>A0A4U6UWE1_SETVI</name>
<dbReference type="Proteomes" id="UP000298652">
    <property type="component" value="Chromosome 4"/>
</dbReference>